<dbReference type="EMBL" id="JBGBPQ010000006">
    <property type="protein sequence ID" value="KAL1522358.1"/>
    <property type="molecule type" value="Genomic_DNA"/>
</dbReference>
<proteinExistence type="predicted"/>
<comment type="caution">
    <text evidence="3">The sequence shown here is derived from an EMBL/GenBank/DDBJ whole genome shotgun (WGS) entry which is preliminary data.</text>
</comment>
<evidence type="ECO:0000313" key="4">
    <source>
        <dbReference type="Proteomes" id="UP001515480"/>
    </source>
</evidence>
<feature type="chain" id="PRO_5044266333" description="Ankyrin repeat domain-containing protein" evidence="2">
    <location>
        <begin position="22"/>
        <end position="173"/>
    </location>
</feature>
<dbReference type="PROSITE" id="PS50088">
    <property type="entry name" value="ANK_REPEAT"/>
    <property type="match status" value="1"/>
</dbReference>
<feature type="repeat" description="ANK" evidence="1">
    <location>
        <begin position="101"/>
        <end position="133"/>
    </location>
</feature>
<dbReference type="Pfam" id="PF12796">
    <property type="entry name" value="Ank_2"/>
    <property type="match status" value="1"/>
</dbReference>
<feature type="signal peptide" evidence="2">
    <location>
        <begin position="1"/>
        <end position="21"/>
    </location>
</feature>
<dbReference type="InterPro" id="IPR002110">
    <property type="entry name" value="Ankyrin_rpt"/>
</dbReference>
<dbReference type="InterPro" id="IPR036770">
    <property type="entry name" value="Ankyrin_rpt-contain_sf"/>
</dbReference>
<dbReference type="Proteomes" id="UP001515480">
    <property type="component" value="Unassembled WGS sequence"/>
</dbReference>
<keyword evidence="4" id="KW-1185">Reference proteome</keyword>
<accession>A0AB34JN72</accession>
<keyword evidence="1" id="KW-0040">ANK repeat</keyword>
<dbReference type="PROSITE" id="PS50297">
    <property type="entry name" value="ANK_REP_REGION"/>
    <property type="match status" value="1"/>
</dbReference>
<dbReference type="PANTHER" id="PTHR24183">
    <property type="entry name" value="FIBRONECTIN TYPE 3 AND ANKYRIN REPEAT DOMAINS PROTEIN 1"/>
    <property type="match status" value="1"/>
</dbReference>
<sequence>MRAAAVCRALLLLACAPVSEAVPGVHTSGPPESTVPLIQALVEERVSDAFALIDGGADVDAKDVIMPLYAAQEYVRSSRSRHQLLRRMLREGAQVDQPTLDGSTTLMLAAYHGDVRSSTLLLEYGADPLRANNAGYNALSAATEGNHFELAEMLREHIGESGLRHSAAAHTEL</sequence>
<keyword evidence="2" id="KW-0732">Signal</keyword>
<evidence type="ECO:0008006" key="5">
    <source>
        <dbReference type="Google" id="ProtNLM"/>
    </source>
</evidence>
<dbReference type="GO" id="GO:0005634">
    <property type="term" value="C:nucleus"/>
    <property type="evidence" value="ECO:0007669"/>
    <property type="project" value="TreeGrafter"/>
</dbReference>
<dbReference type="AlphaFoldDB" id="A0AB34JN72"/>
<dbReference type="SMART" id="SM00248">
    <property type="entry name" value="ANK"/>
    <property type="match status" value="2"/>
</dbReference>
<dbReference type="PANTHER" id="PTHR24183:SF1">
    <property type="entry name" value="FIBRONECTIN TYPE 3 AND ANKYRIN REPEAT DOMAINS PROTEIN 1"/>
    <property type="match status" value="1"/>
</dbReference>
<name>A0AB34JN72_PRYPA</name>
<organism evidence="3 4">
    <name type="scientific">Prymnesium parvum</name>
    <name type="common">Toxic golden alga</name>
    <dbReference type="NCBI Taxonomy" id="97485"/>
    <lineage>
        <taxon>Eukaryota</taxon>
        <taxon>Haptista</taxon>
        <taxon>Haptophyta</taxon>
        <taxon>Prymnesiophyceae</taxon>
        <taxon>Prymnesiales</taxon>
        <taxon>Prymnesiaceae</taxon>
        <taxon>Prymnesium</taxon>
    </lineage>
</organism>
<dbReference type="SUPFAM" id="SSF48403">
    <property type="entry name" value="Ankyrin repeat"/>
    <property type="match status" value="1"/>
</dbReference>
<reference evidence="3 4" key="1">
    <citation type="journal article" date="2024" name="Science">
        <title>Giant polyketide synthase enzymes in the biosynthesis of giant marine polyether toxins.</title>
        <authorList>
            <person name="Fallon T.R."/>
            <person name="Shende V.V."/>
            <person name="Wierzbicki I.H."/>
            <person name="Pendleton A.L."/>
            <person name="Watervoot N.F."/>
            <person name="Auber R.P."/>
            <person name="Gonzalez D.J."/>
            <person name="Wisecaver J.H."/>
            <person name="Moore B.S."/>
        </authorList>
    </citation>
    <scope>NUCLEOTIDE SEQUENCE [LARGE SCALE GENOMIC DNA]</scope>
    <source>
        <strain evidence="3 4">12B1</strain>
    </source>
</reference>
<evidence type="ECO:0000313" key="3">
    <source>
        <dbReference type="EMBL" id="KAL1522358.1"/>
    </source>
</evidence>
<evidence type="ECO:0000256" key="1">
    <source>
        <dbReference type="PROSITE-ProRule" id="PRU00023"/>
    </source>
</evidence>
<dbReference type="Gene3D" id="1.25.40.20">
    <property type="entry name" value="Ankyrin repeat-containing domain"/>
    <property type="match status" value="1"/>
</dbReference>
<protein>
    <recommendedName>
        <fullName evidence="5">Ankyrin repeat domain-containing protein</fullName>
    </recommendedName>
</protein>
<evidence type="ECO:0000256" key="2">
    <source>
        <dbReference type="SAM" id="SignalP"/>
    </source>
</evidence>
<gene>
    <name evidence="3" type="ORF">AB1Y20_017350</name>
</gene>